<evidence type="ECO:0000256" key="1">
    <source>
        <dbReference type="ARBA" id="ARBA00004752"/>
    </source>
</evidence>
<gene>
    <name evidence="12" type="ORF">SAMN05444581_110113</name>
</gene>
<dbReference type="AlphaFoldDB" id="A0A1I4AJ93"/>
<name>A0A1I4AJ93_9HYPH</name>
<dbReference type="GO" id="GO:0008360">
    <property type="term" value="P:regulation of cell shape"/>
    <property type="evidence" value="ECO:0007669"/>
    <property type="project" value="UniProtKB-UniRule"/>
</dbReference>
<keyword evidence="13" id="KW-1185">Reference proteome</keyword>
<keyword evidence="3" id="KW-0328">Glycosyltransferase</keyword>
<feature type="active site" description="Nucleophile" evidence="9">
    <location>
        <position position="178"/>
    </location>
</feature>
<feature type="active site" description="Proton donor/acceptor" evidence="9">
    <location>
        <position position="162"/>
    </location>
</feature>
<feature type="domain" description="L,D-TPase catalytic" evidence="11">
    <location>
        <begin position="69"/>
        <end position="202"/>
    </location>
</feature>
<keyword evidence="5" id="KW-0378">Hydrolase</keyword>
<keyword evidence="4" id="KW-0808">Transferase</keyword>
<proteinExistence type="inferred from homology"/>
<keyword evidence="7 9" id="KW-0573">Peptidoglycan synthesis</keyword>
<dbReference type="GO" id="GO:0071972">
    <property type="term" value="F:peptidoglycan L,D-transpeptidase activity"/>
    <property type="evidence" value="ECO:0007669"/>
    <property type="project" value="TreeGrafter"/>
</dbReference>
<dbReference type="UniPathway" id="UPA00219"/>
<dbReference type="CDD" id="cd16913">
    <property type="entry name" value="YkuD_like"/>
    <property type="match status" value="1"/>
</dbReference>
<protein>
    <submittedName>
        <fullName evidence="12">L,D-transpeptidase catalytic domain</fullName>
    </submittedName>
</protein>
<keyword evidence="6 9" id="KW-0133">Cell shape</keyword>
<accession>A0A1I4AJ93</accession>
<dbReference type="PANTHER" id="PTHR30582">
    <property type="entry name" value="L,D-TRANSPEPTIDASE"/>
    <property type="match status" value="1"/>
</dbReference>
<evidence type="ECO:0000256" key="3">
    <source>
        <dbReference type="ARBA" id="ARBA00022676"/>
    </source>
</evidence>
<organism evidence="12 13">
    <name type="scientific">Methylocapsa palsarum</name>
    <dbReference type="NCBI Taxonomy" id="1612308"/>
    <lineage>
        <taxon>Bacteria</taxon>
        <taxon>Pseudomonadati</taxon>
        <taxon>Pseudomonadota</taxon>
        <taxon>Alphaproteobacteria</taxon>
        <taxon>Hyphomicrobiales</taxon>
        <taxon>Beijerinckiaceae</taxon>
        <taxon>Methylocapsa</taxon>
    </lineage>
</organism>
<feature type="signal peptide" evidence="10">
    <location>
        <begin position="1"/>
        <end position="21"/>
    </location>
</feature>
<dbReference type="Pfam" id="PF03734">
    <property type="entry name" value="YkuD"/>
    <property type="match status" value="1"/>
</dbReference>
<sequence length="202" mass="21819">MGVAIAAAAVAGVLFSTGAQAFDSGSSSNLILGPQPHGQVHRANLPTELNREVAPTRTEVDDPTGEHPGTITVDSRNRYLYLSMEGGRSMRYDIGVGREGFAWSGRAYVGRRAEWPAWTPPADMLKRRPELPRVMKGGIANPLGARAMYLYNGHGDTMFRIHGTNEPDTIGQAVSSGCIRLLNDDIVDLYERVKVGATVVVL</sequence>
<feature type="chain" id="PRO_5011658890" evidence="10">
    <location>
        <begin position="22"/>
        <end position="202"/>
    </location>
</feature>
<evidence type="ECO:0000256" key="7">
    <source>
        <dbReference type="ARBA" id="ARBA00022984"/>
    </source>
</evidence>
<dbReference type="PANTHER" id="PTHR30582:SF24">
    <property type="entry name" value="L,D-TRANSPEPTIDASE ERFK_SRFK-RELATED"/>
    <property type="match status" value="1"/>
</dbReference>
<dbReference type="InterPro" id="IPR038063">
    <property type="entry name" value="Transpep_catalytic_dom"/>
</dbReference>
<comment type="pathway">
    <text evidence="1 9">Cell wall biogenesis; peptidoglycan biosynthesis.</text>
</comment>
<dbReference type="GO" id="GO:0016757">
    <property type="term" value="F:glycosyltransferase activity"/>
    <property type="evidence" value="ECO:0007669"/>
    <property type="project" value="UniProtKB-KW"/>
</dbReference>
<keyword evidence="8 9" id="KW-0961">Cell wall biogenesis/degradation</keyword>
<dbReference type="SUPFAM" id="SSF141523">
    <property type="entry name" value="L,D-transpeptidase catalytic domain-like"/>
    <property type="match status" value="1"/>
</dbReference>
<evidence type="ECO:0000256" key="5">
    <source>
        <dbReference type="ARBA" id="ARBA00022801"/>
    </source>
</evidence>
<dbReference type="GO" id="GO:0005576">
    <property type="term" value="C:extracellular region"/>
    <property type="evidence" value="ECO:0007669"/>
    <property type="project" value="TreeGrafter"/>
</dbReference>
<dbReference type="PROSITE" id="PS52029">
    <property type="entry name" value="LD_TPASE"/>
    <property type="match status" value="1"/>
</dbReference>
<evidence type="ECO:0000256" key="10">
    <source>
        <dbReference type="SAM" id="SignalP"/>
    </source>
</evidence>
<dbReference type="Gene3D" id="2.40.440.10">
    <property type="entry name" value="L,D-transpeptidase catalytic domain-like"/>
    <property type="match status" value="1"/>
</dbReference>
<evidence type="ECO:0000256" key="9">
    <source>
        <dbReference type="PROSITE-ProRule" id="PRU01373"/>
    </source>
</evidence>
<evidence type="ECO:0000256" key="2">
    <source>
        <dbReference type="ARBA" id="ARBA00005992"/>
    </source>
</evidence>
<dbReference type="STRING" id="1612308.SAMN05444581_110113"/>
<dbReference type="FunFam" id="2.40.440.10:FF:000002">
    <property type="entry name" value="L,D-transpeptidase ErfK/SrfK"/>
    <property type="match status" value="1"/>
</dbReference>
<evidence type="ECO:0000313" key="13">
    <source>
        <dbReference type="Proteomes" id="UP000198755"/>
    </source>
</evidence>
<comment type="similarity">
    <text evidence="2">Belongs to the YkuD family.</text>
</comment>
<dbReference type="OrthoDB" id="9813664at2"/>
<dbReference type="InterPro" id="IPR050979">
    <property type="entry name" value="LD-transpeptidase"/>
</dbReference>
<evidence type="ECO:0000256" key="8">
    <source>
        <dbReference type="ARBA" id="ARBA00023316"/>
    </source>
</evidence>
<keyword evidence="10" id="KW-0732">Signal</keyword>
<evidence type="ECO:0000313" key="12">
    <source>
        <dbReference type="EMBL" id="SFK56011.1"/>
    </source>
</evidence>
<evidence type="ECO:0000256" key="6">
    <source>
        <dbReference type="ARBA" id="ARBA00022960"/>
    </source>
</evidence>
<reference evidence="12 13" key="1">
    <citation type="submission" date="2016-10" db="EMBL/GenBank/DDBJ databases">
        <authorList>
            <person name="de Groot N.N."/>
        </authorList>
    </citation>
    <scope>NUCLEOTIDE SEQUENCE [LARGE SCALE GENOMIC DNA]</scope>
    <source>
        <strain evidence="12 13">NE2</strain>
    </source>
</reference>
<dbReference type="GO" id="GO:0071555">
    <property type="term" value="P:cell wall organization"/>
    <property type="evidence" value="ECO:0007669"/>
    <property type="project" value="UniProtKB-UniRule"/>
</dbReference>
<evidence type="ECO:0000259" key="11">
    <source>
        <dbReference type="PROSITE" id="PS52029"/>
    </source>
</evidence>
<dbReference type="EMBL" id="FOSN01000010">
    <property type="protein sequence ID" value="SFK56011.1"/>
    <property type="molecule type" value="Genomic_DNA"/>
</dbReference>
<dbReference type="InterPro" id="IPR005490">
    <property type="entry name" value="LD_TPept_cat_dom"/>
</dbReference>
<evidence type="ECO:0000256" key="4">
    <source>
        <dbReference type="ARBA" id="ARBA00022679"/>
    </source>
</evidence>
<dbReference type="Proteomes" id="UP000198755">
    <property type="component" value="Unassembled WGS sequence"/>
</dbReference>
<dbReference type="GO" id="GO:0018104">
    <property type="term" value="P:peptidoglycan-protein cross-linking"/>
    <property type="evidence" value="ECO:0007669"/>
    <property type="project" value="TreeGrafter"/>
</dbReference>